<feature type="transmembrane region" description="Helical" evidence="1">
    <location>
        <begin position="163"/>
        <end position="183"/>
    </location>
</feature>
<protein>
    <submittedName>
        <fullName evidence="2">Uncharacterized protein</fullName>
    </submittedName>
</protein>
<dbReference type="EMBL" id="JACJQU010000041">
    <property type="protein sequence ID" value="MBD2296988.1"/>
    <property type="molecule type" value="Genomic_DNA"/>
</dbReference>
<proteinExistence type="predicted"/>
<organism evidence="2 3">
    <name type="scientific">Anabaena sphaerica FACHB-251</name>
    <dbReference type="NCBI Taxonomy" id="2692883"/>
    <lineage>
        <taxon>Bacteria</taxon>
        <taxon>Bacillati</taxon>
        <taxon>Cyanobacteriota</taxon>
        <taxon>Cyanophyceae</taxon>
        <taxon>Nostocales</taxon>
        <taxon>Nostocaceae</taxon>
        <taxon>Anabaena</taxon>
    </lineage>
</organism>
<comment type="caution">
    <text evidence="2">The sequence shown here is derived from an EMBL/GenBank/DDBJ whole genome shotgun (WGS) entry which is preliminary data.</text>
</comment>
<dbReference type="Proteomes" id="UP000662185">
    <property type="component" value="Unassembled WGS sequence"/>
</dbReference>
<dbReference type="AlphaFoldDB" id="A0A926WLR9"/>
<evidence type="ECO:0000256" key="1">
    <source>
        <dbReference type="SAM" id="Phobius"/>
    </source>
</evidence>
<evidence type="ECO:0000313" key="3">
    <source>
        <dbReference type="Proteomes" id="UP000662185"/>
    </source>
</evidence>
<sequence>MLAPHTPPELDSILDSEESTQINQETVRYLSHIETKLYADIQARKRIDSGLLFIACQFSSCSLSWLLFELQVTLSIIQVASAVVSLLPGLIDVGDSFSFSISSESWEFTLGQKPLIGIIKLLIGGAVSLQGTSKITTEIINSQAQIAQTYNEIRSSEGLSFQLPNMGFSLLIALLAIALIGILKKFSHTDNTGVNQNED</sequence>
<reference evidence="3" key="1">
    <citation type="journal article" date="2020" name="ISME J.">
        <title>Comparative genomics reveals insights into cyanobacterial evolution and habitat adaptation.</title>
        <authorList>
            <person name="Chen M.Y."/>
            <person name="Teng W.K."/>
            <person name="Zhao L."/>
            <person name="Hu C.X."/>
            <person name="Zhou Y.K."/>
            <person name="Han B.P."/>
            <person name="Song L.R."/>
            <person name="Shu W.S."/>
        </authorList>
    </citation>
    <scope>NUCLEOTIDE SEQUENCE [LARGE SCALE GENOMIC DNA]</scope>
    <source>
        <strain evidence="3">FACHB-251</strain>
    </source>
</reference>
<dbReference type="RefSeq" id="WP_190565105.1">
    <property type="nucleotide sequence ID" value="NZ_JACJQU010000041.1"/>
</dbReference>
<keyword evidence="1" id="KW-0472">Membrane</keyword>
<name>A0A926WLR9_9NOST</name>
<accession>A0A926WLR9</accession>
<keyword evidence="1" id="KW-0812">Transmembrane</keyword>
<evidence type="ECO:0000313" key="2">
    <source>
        <dbReference type="EMBL" id="MBD2296988.1"/>
    </source>
</evidence>
<keyword evidence="3" id="KW-1185">Reference proteome</keyword>
<gene>
    <name evidence="2" type="ORF">H6G06_26815</name>
</gene>
<keyword evidence="1" id="KW-1133">Transmembrane helix</keyword>